<evidence type="ECO:0000313" key="6">
    <source>
        <dbReference type="Proteomes" id="UP001329430"/>
    </source>
</evidence>
<evidence type="ECO:0000313" key="5">
    <source>
        <dbReference type="EMBL" id="KAK5649805.1"/>
    </source>
</evidence>
<dbReference type="EMBL" id="JAVRBK010000001">
    <property type="protein sequence ID" value="KAK5649805.1"/>
    <property type="molecule type" value="Genomic_DNA"/>
</dbReference>
<proteinExistence type="inferred from homology"/>
<keyword evidence="3" id="KW-0539">Nucleus</keyword>
<evidence type="ECO:0000256" key="2">
    <source>
        <dbReference type="ARBA" id="ARBA00022473"/>
    </source>
</evidence>
<reference evidence="5 6" key="1">
    <citation type="journal article" date="2024" name="Insects">
        <title>An Improved Chromosome-Level Genome Assembly of the Firefly Pyrocoelia pectoralis.</title>
        <authorList>
            <person name="Fu X."/>
            <person name="Meyer-Rochow V.B."/>
            <person name="Ballantyne L."/>
            <person name="Zhu X."/>
        </authorList>
    </citation>
    <scope>NUCLEOTIDE SEQUENCE [LARGE SCALE GENOMIC DNA]</scope>
    <source>
        <strain evidence="5">XCY_ONT2</strain>
    </source>
</reference>
<comment type="similarity">
    <text evidence="4">Belongs to the DONSON family.</text>
</comment>
<dbReference type="InterPro" id="IPR024861">
    <property type="entry name" value="Donson"/>
</dbReference>
<comment type="subcellular location">
    <subcellularLocation>
        <location evidence="1">Nucleus</location>
    </subcellularLocation>
</comment>
<dbReference type="PRINTS" id="PR02064">
    <property type="entry name" value="DONSON"/>
</dbReference>
<dbReference type="GO" id="GO:0033260">
    <property type="term" value="P:nuclear DNA replication"/>
    <property type="evidence" value="ECO:0007669"/>
    <property type="project" value="TreeGrafter"/>
</dbReference>
<dbReference type="PANTHER" id="PTHR12972">
    <property type="entry name" value="DOWNSTREAM NEIGHBOR OF SON"/>
    <property type="match status" value="1"/>
</dbReference>
<evidence type="ECO:0000256" key="3">
    <source>
        <dbReference type="ARBA" id="ARBA00023242"/>
    </source>
</evidence>
<name>A0AAN7ZJK4_9COLE</name>
<dbReference type="GO" id="GO:0005634">
    <property type="term" value="C:nucleus"/>
    <property type="evidence" value="ECO:0007669"/>
    <property type="project" value="UniProtKB-SubCell"/>
</dbReference>
<gene>
    <name evidence="5" type="ORF">RI129_000834</name>
</gene>
<dbReference type="Proteomes" id="UP001329430">
    <property type="component" value="Chromosome 1"/>
</dbReference>
<evidence type="ECO:0000256" key="4">
    <source>
        <dbReference type="ARBA" id="ARBA00025806"/>
    </source>
</evidence>
<dbReference type="PANTHER" id="PTHR12972:SF0">
    <property type="entry name" value="PROTEIN DOWNSTREAM NEIGHBOR OF SON"/>
    <property type="match status" value="1"/>
</dbReference>
<sequence>MNKMSTGDDSVEESSKWLHPNQLLKLQRLKVKKKQLQARINNSDLNLSADCLKDNLNHISIGGKRPNPFVKPQEDSKRTKLNVNEASSDGTLFNLCQWNGDVTRLHNDVSVNKNPLVTSDLRLNKRNNVTIKAQHSWVPIDWTLNSKLRLLSTNPFSWSHKLKISEEASGITAFVRCLNHKSETTLDTSPNAKFHQCCLYWQQPYFPWLTVFPRAQGQSSGPSFVTTATMRDSLHMAWSDGLRSLFQLLRTRQCPFFYVCTNTFNVLFRAAGICGHTEMLALVSPTTYGFRQLLRQEEIEFSMPLKSKLETRNNGKGNTSDDEGSEEKWLESMGINEEDRKQISYTQKRLHHKAECEVDNSEESLVLIQGMEVHGLYNFLINCKSATSITGPLAGIPPTLLSPIAFQGATLSSLKVKETKILVDDVSYFSLELNGPILPHIIHNLSQLNPQDQSFTATFGHIPSSIPFSKVSEPEEIESDHDISGFSVFSKENLSDCGLNSSILKHFCSSQKGLVQNVDSLKYNPEMKSYTWL</sequence>
<accession>A0AAN7ZJK4</accession>
<dbReference type="AlphaFoldDB" id="A0AAN7ZJK4"/>
<organism evidence="5 6">
    <name type="scientific">Pyrocoelia pectoralis</name>
    <dbReference type="NCBI Taxonomy" id="417401"/>
    <lineage>
        <taxon>Eukaryota</taxon>
        <taxon>Metazoa</taxon>
        <taxon>Ecdysozoa</taxon>
        <taxon>Arthropoda</taxon>
        <taxon>Hexapoda</taxon>
        <taxon>Insecta</taxon>
        <taxon>Pterygota</taxon>
        <taxon>Neoptera</taxon>
        <taxon>Endopterygota</taxon>
        <taxon>Coleoptera</taxon>
        <taxon>Polyphaga</taxon>
        <taxon>Elateriformia</taxon>
        <taxon>Elateroidea</taxon>
        <taxon>Lampyridae</taxon>
        <taxon>Lampyrinae</taxon>
        <taxon>Pyrocoelia</taxon>
    </lineage>
</organism>
<keyword evidence="6" id="KW-1185">Reference proteome</keyword>
<keyword evidence="2" id="KW-0217">Developmental protein</keyword>
<protein>
    <recommendedName>
        <fullName evidence="7">Protein downstream neighbor of Son</fullName>
    </recommendedName>
</protein>
<comment type="caution">
    <text evidence="5">The sequence shown here is derived from an EMBL/GenBank/DDBJ whole genome shotgun (WGS) entry which is preliminary data.</text>
</comment>
<evidence type="ECO:0000256" key="1">
    <source>
        <dbReference type="ARBA" id="ARBA00004123"/>
    </source>
</evidence>
<evidence type="ECO:0008006" key="7">
    <source>
        <dbReference type="Google" id="ProtNLM"/>
    </source>
</evidence>